<evidence type="ECO:0000313" key="2">
    <source>
        <dbReference type="EMBL" id="KAF7315840.1"/>
    </source>
</evidence>
<gene>
    <name evidence="2" type="ORF">MIND_00100500</name>
</gene>
<dbReference type="OrthoDB" id="3258555at2759"/>
<dbReference type="EMBL" id="JACAZF010000001">
    <property type="protein sequence ID" value="KAF7315840.1"/>
    <property type="molecule type" value="Genomic_DNA"/>
</dbReference>
<protein>
    <submittedName>
        <fullName evidence="2">F-box domain-containing protein</fullName>
    </submittedName>
</protein>
<feature type="compositionally biased region" description="Acidic residues" evidence="1">
    <location>
        <begin position="445"/>
        <end position="467"/>
    </location>
</feature>
<reference evidence="2" key="1">
    <citation type="submission" date="2020-05" db="EMBL/GenBank/DDBJ databases">
        <title>Mycena genomes resolve the evolution of fungal bioluminescence.</title>
        <authorList>
            <person name="Tsai I.J."/>
        </authorList>
    </citation>
    <scope>NUCLEOTIDE SEQUENCE</scope>
    <source>
        <strain evidence="2">171206Taipei</strain>
    </source>
</reference>
<organism evidence="2 3">
    <name type="scientific">Mycena indigotica</name>
    <dbReference type="NCBI Taxonomy" id="2126181"/>
    <lineage>
        <taxon>Eukaryota</taxon>
        <taxon>Fungi</taxon>
        <taxon>Dikarya</taxon>
        <taxon>Basidiomycota</taxon>
        <taxon>Agaricomycotina</taxon>
        <taxon>Agaricomycetes</taxon>
        <taxon>Agaricomycetidae</taxon>
        <taxon>Agaricales</taxon>
        <taxon>Marasmiineae</taxon>
        <taxon>Mycenaceae</taxon>
        <taxon>Mycena</taxon>
    </lineage>
</organism>
<dbReference type="Proteomes" id="UP000636479">
    <property type="component" value="Unassembled WGS sequence"/>
</dbReference>
<accession>A0A8H6TE77</accession>
<feature type="region of interest" description="Disordered" evidence="1">
    <location>
        <begin position="443"/>
        <end position="501"/>
    </location>
</feature>
<evidence type="ECO:0000256" key="1">
    <source>
        <dbReference type="SAM" id="MobiDB-lite"/>
    </source>
</evidence>
<sequence length="520" mass="58925">MCENEQLKRTVVDLSKKLNHFRRKSMAAHLPPEILLGIFNQIVPPPWMLGGIRELTLDSLYSMDLEMKTILCLVCASWNRVATELLYRHVHLRSIGQVAAFSCALETPTGLGAIVRRLDIGCFIPYGYSRLFRNETQQILERCSHLTHFGFVPPSLDPMVDTPYNLSAVPMKNTVTSLAFSPDVDVDVILGLLAQLCANLRALSIPFDHHLYSELEFPQLEELNVFIMAKVRESLPISPPVIWPWSMPLLKRLLLSTMSLDPGRLAWNRFAPLFIDTYGKYLDFLSLRVPSFSSDRPLSCQNIDNTCPRLKHLAIAAMTQSDCEATLDFVNGHPIVEHLDIWCRWTAESRHPRLNAPDEDKLRAAFPSLLTCRFLDASFIYFDRIPLDFPPNPTHEKTLTSSQTPPTVSLPLWWRTIIAFVDPASPNSEYDLNDSVRFADLRIEEDSDSDSEESDSDEDDDTNDEDSASLIQSDYGQDEYSSGDSDSGYDDFDEQLPDCRQQVDRAEALEIFAAICGRNQ</sequence>
<name>A0A8H6TE77_9AGAR</name>
<comment type="caution">
    <text evidence="2">The sequence shown here is derived from an EMBL/GenBank/DDBJ whole genome shotgun (WGS) entry which is preliminary data.</text>
</comment>
<feature type="compositionally biased region" description="Low complexity" evidence="1">
    <location>
        <begin position="473"/>
        <end position="486"/>
    </location>
</feature>
<dbReference type="AlphaFoldDB" id="A0A8H6TE77"/>
<evidence type="ECO:0000313" key="3">
    <source>
        <dbReference type="Proteomes" id="UP000636479"/>
    </source>
</evidence>
<proteinExistence type="predicted"/>
<keyword evidence="3" id="KW-1185">Reference proteome</keyword>
<feature type="compositionally biased region" description="Acidic residues" evidence="1">
    <location>
        <begin position="487"/>
        <end position="496"/>
    </location>
</feature>
<dbReference type="RefSeq" id="XP_037225863.1">
    <property type="nucleotide sequence ID" value="XM_037357953.1"/>
</dbReference>
<dbReference type="GeneID" id="59340469"/>